<gene>
    <name evidence="1" type="ORF">EGYM00163_LOCUS44355</name>
</gene>
<protein>
    <submittedName>
        <fullName evidence="1">Uncharacterized protein</fullName>
    </submittedName>
</protein>
<sequence>MVRTCSDPAESAHKFGTVVQKHEGIEIAKWKQQVAVWTNFADDSKRIRTLPAVCTSCNYSPRVHSDSAHGAGWYCWPHTVCAPCRGLLCRECWGEMLTEKR</sequence>
<accession>A0A7S4GD12</accession>
<dbReference type="EMBL" id="HBJA01128954">
    <property type="protein sequence ID" value="CAE0833066.1"/>
    <property type="molecule type" value="Transcribed_RNA"/>
</dbReference>
<dbReference type="AlphaFoldDB" id="A0A7S4GD12"/>
<reference evidence="1" key="1">
    <citation type="submission" date="2021-01" db="EMBL/GenBank/DDBJ databases">
        <authorList>
            <person name="Corre E."/>
            <person name="Pelletier E."/>
            <person name="Niang G."/>
            <person name="Scheremetjew M."/>
            <person name="Finn R."/>
            <person name="Kale V."/>
            <person name="Holt S."/>
            <person name="Cochrane G."/>
            <person name="Meng A."/>
            <person name="Brown T."/>
            <person name="Cohen L."/>
        </authorList>
    </citation>
    <scope>NUCLEOTIDE SEQUENCE</scope>
    <source>
        <strain evidence="1">CCMP1594</strain>
    </source>
</reference>
<proteinExistence type="predicted"/>
<organism evidence="1">
    <name type="scientific">Eutreptiella gymnastica</name>
    <dbReference type="NCBI Taxonomy" id="73025"/>
    <lineage>
        <taxon>Eukaryota</taxon>
        <taxon>Discoba</taxon>
        <taxon>Euglenozoa</taxon>
        <taxon>Euglenida</taxon>
        <taxon>Spirocuta</taxon>
        <taxon>Euglenophyceae</taxon>
        <taxon>Eutreptiales</taxon>
        <taxon>Eutreptiaceae</taxon>
        <taxon>Eutreptiella</taxon>
    </lineage>
</organism>
<evidence type="ECO:0000313" key="1">
    <source>
        <dbReference type="EMBL" id="CAE0833066.1"/>
    </source>
</evidence>
<name>A0A7S4GD12_9EUGL</name>